<dbReference type="eggNOG" id="COG0405">
    <property type="taxonomic scope" value="Bacteria"/>
</dbReference>
<dbReference type="AlphaFoldDB" id="W9B4A0"/>
<dbReference type="PANTHER" id="PTHR43881:SF1">
    <property type="entry name" value="GAMMA-GLUTAMYLTRANSPEPTIDASE (AFU_ORTHOLOGUE AFUA_4G13580)"/>
    <property type="match status" value="1"/>
</dbReference>
<dbReference type="InterPro" id="IPR043137">
    <property type="entry name" value="GGT_ssub_C"/>
</dbReference>
<dbReference type="PRINTS" id="PR01210">
    <property type="entry name" value="GGTRANSPTASE"/>
</dbReference>
<dbReference type="Pfam" id="PF01019">
    <property type="entry name" value="G_glu_transpept"/>
    <property type="match status" value="1"/>
</dbReference>
<gene>
    <name evidence="1" type="primary">ggt</name>
    <name evidence="1" type="ORF">BN977_04409</name>
</gene>
<proteinExistence type="predicted"/>
<dbReference type="RefSeq" id="WP_036401431.1">
    <property type="nucleotide sequence ID" value="NZ_CCBB010000003.1"/>
</dbReference>
<dbReference type="OrthoDB" id="9781342at2"/>
<dbReference type="Gene3D" id="3.60.20.40">
    <property type="match status" value="1"/>
</dbReference>
<protein>
    <submittedName>
        <fullName evidence="1">Gamma-glutamyltranspeptidase</fullName>
    </submittedName>
</protein>
<reference evidence="1" key="1">
    <citation type="submission" date="2014-03" db="EMBL/GenBank/DDBJ databases">
        <title>Draft Genome Sequence of Mycobacterium cosmeticum DSM 44829.</title>
        <authorList>
            <person name="Croce O."/>
            <person name="Robert C."/>
            <person name="Raoult D."/>
            <person name="Drancourt M."/>
        </authorList>
    </citation>
    <scope>NUCLEOTIDE SEQUENCE [LARGE SCALE GENOMIC DNA]</scope>
    <source>
        <strain evidence="1">DSM 44829</strain>
    </source>
</reference>
<keyword evidence="2" id="KW-1185">Reference proteome</keyword>
<reference evidence="1" key="2">
    <citation type="submission" date="2014-03" db="EMBL/GenBank/DDBJ databases">
        <authorList>
            <person name="Urmite Genomes"/>
        </authorList>
    </citation>
    <scope>NUCLEOTIDE SEQUENCE</scope>
    <source>
        <strain evidence="1">DSM 44829</strain>
    </source>
</reference>
<comment type="caution">
    <text evidence="1">The sequence shown here is derived from an EMBL/GenBank/DDBJ whole genome shotgun (WGS) entry which is preliminary data.</text>
</comment>
<organism evidence="1 2">
    <name type="scientific">Mycolicibacterium cosmeticum</name>
    <dbReference type="NCBI Taxonomy" id="258533"/>
    <lineage>
        <taxon>Bacteria</taxon>
        <taxon>Bacillati</taxon>
        <taxon>Actinomycetota</taxon>
        <taxon>Actinomycetes</taxon>
        <taxon>Mycobacteriales</taxon>
        <taxon>Mycobacteriaceae</taxon>
        <taxon>Mycolicibacterium</taxon>
    </lineage>
</organism>
<evidence type="ECO:0000313" key="2">
    <source>
        <dbReference type="Proteomes" id="UP000028870"/>
    </source>
</evidence>
<dbReference type="Proteomes" id="UP000028870">
    <property type="component" value="Unassembled WGS sequence"/>
</dbReference>
<name>W9B4A0_MYCCO</name>
<dbReference type="Gene3D" id="1.10.246.130">
    <property type="match status" value="1"/>
</dbReference>
<sequence>MPTTNGASPFTGAVATPHILATEAATAAYRDGGNAIDAAIAAAAVLTVVYPHNVALGGDLIALVRTPDGAVRCVNASGWSGTGADAARMRATHDGALPVRGAEPVTVPGGVRGWEALRDFGARLSWDRLLQPAERAAQAGVPVAESLDRHLRDPENTDLFGMADFDKVFRPAGRPLRRGELLRQPALAATLRALAGAGPDEFYTGGLADRTVRYLRSHGSVLDAADFAEFRPEITDPIAMDFHGLTVLTSPPNTHGFVMLRALTAIRNLGLTAPLGADLGVLMRVFHQANRLRSTRLADPRLARVDVAALVDGDLAAGAPLGSALGAARAVPGGDTVGVAAADEDGFAVSLIQSVYHAFGSGLIDPQTGILFHNRGTSFSLDPESPNVLAPRKRPLHTLMPVLTTRDGAVSHVLATMGGQGQPQILTQVLLRMIAGANAADAVAAPRAVVGQQVAGCTDDTVVVETGVDPAATAALAASGLDVVDVPRHTEGLGQANVVQVGEDGRLIAAADPRADGSGVVAQFPRHHRAAGPVS</sequence>
<dbReference type="InterPro" id="IPR052896">
    <property type="entry name" value="GGT-like_enzyme"/>
</dbReference>
<dbReference type="SUPFAM" id="SSF56235">
    <property type="entry name" value="N-terminal nucleophile aminohydrolases (Ntn hydrolases)"/>
    <property type="match status" value="1"/>
</dbReference>
<dbReference type="STRING" id="258533.BN977_04409"/>
<dbReference type="InterPro" id="IPR043138">
    <property type="entry name" value="GGT_lsub"/>
</dbReference>
<dbReference type="EMBL" id="CCBB010000003">
    <property type="protein sequence ID" value="CDO09586.1"/>
    <property type="molecule type" value="Genomic_DNA"/>
</dbReference>
<dbReference type="InterPro" id="IPR029055">
    <property type="entry name" value="Ntn_hydrolases_N"/>
</dbReference>
<dbReference type="PANTHER" id="PTHR43881">
    <property type="entry name" value="GAMMA-GLUTAMYLTRANSPEPTIDASE (AFU_ORTHOLOGUE AFUA_4G13580)"/>
    <property type="match status" value="1"/>
</dbReference>
<accession>W9B4A0</accession>
<evidence type="ECO:0000313" key="1">
    <source>
        <dbReference type="EMBL" id="CDO09586.1"/>
    </source>
</evidence>